<feature type="transmembrane region" description="Helical" evidence="6">
    <location>
        <begin position="151"/>
        <end position="174"/>
    </location>
</feature>
<feature type="transmembrane region" description="Helical" evidence="6">
    <location>
        <begin position="288"/>
        <end position="307"/>
    </location>
</feature>
<feature type="transmembrane region" description="Helical" evidence="6">
    <location>
        <begin position="222"/>
        <end position="241"/>
    </location>
</feature>
<dbReference type="RefSeq" id="WP_344869238.1">
    <property type="nucleotide sequence ID" value="NZ_BAAAZN010000034.1"/>
</dbReference>
<protein>
    <submittedName>
        <fullName evidence="8">MFS transporter</fullName>
    </submittedName>
</protein>
<dbReference type="EMBL" id="BAAAZN010000034">
    <property type="protein sequence ID" value="GAA3586888.1"/>
    <property type="molecule type" value="Genomic_DNA"/>
</dbReference>
<dbReference type="Gene3D" id="1.20.1250.20">
    <property type="entry name" value="MFS general substrate transporter like domains"/>
    <property type="match status" value="1"/>
</dbReference>
<reference evidence="9" key="1">
    <citation type="journal article" date="2019" name="Int. J. Syst. Evol. Microbiol.">
        <title>The Global Catalogue of Microorganisms (GCM) 10K type strain sequencing project: providing services to taxonomists for standard genome sequencing and annotation.</title>
        <authorList>
            <consortium name="The Broad Institute Genomics Platform"/>
            <consortium name="The Broad Institute Genome Sequencing Center for Infectious Disease"/>
            <person name="Wu L."/>
            <person name="Ma J."/>
        </authorList>
    </citation>
    <scope>NUCLEOTIDE SEQUENCE [LARGE SCALE GENOMIC DNA]</scope>
    <source>
        <strain evidence="9">JCM 16898</strain>
    </source>
</reference>
<evidence type="ECO:0000256" key="2">
    <source>
        <dbReference type="ARBA" id="ARBA00022448"/>
    </source>
</evidence>
<dbReference type="Proteomes" id="UP001500689">
    <property type="component" value="Unassembled WGS sequence"/>
</dbReference>
<dbReference type="SUPFAM" id="SSF103473">
    <property type="entry name" value="MFS general substrate transporter"/>
    <property type="match status" value="1"/>
</dbReference>
<evidence type="ECO:0000313" key="8">
    <source>
        <dbReference type="EMBL" id="GAA3586888.1"/>
    </source>
</evidence>
<keyword evidence="2" id="KW-0813">Transport</keyword>
<feature type="transmembrane region" description="Helical" evidence="6">
    <location>
        <begin position="372"/>
        <end position="391"/>
    </location>
</feature>
<dbReference type="PANTHER" id="PTHR23501">
    <property type="entry name" value="MAJOR FACILITATOR SUPERFAMILY"/>
    <property type="match status" value="1"/>
</dbReference>
<evidence type="ECO:0000313" key="9">
    <source>
        <dbReference type="Proteomes" id="UP001500689"/>
    </source>
</evidence>
<keyword evidence="5 6" id="KW-0472">Membrane</keyword>
<feature type="transmembrane region" description="Helical" evidence="6">
    <location>
        <begin position="180"/>
        <end position="201"/>
    </location>
</feature>
<dbReference type="Pfam" id="PF07690">
    <property type="entry name" value="MFS_1"/>
    <property type="match status" value="1"/>
</dbReference>
<comment type="subcellular location">
    <subcellularLocation>
        <location evidence="1">Cell inner membrane</location>
        <topology evidence="1">Multi-pass membrane protein</topology>
    </subcellularLocation>
</comment>
<gene>
    <name evidence="8" type="ORF">GCM10022222_84490</name>
</gene>
<dbReference type="PROSITE" id="PS50850">
    <property type="entry name" value="MFS"/>
    <property type="match status" value="1"/>
</dbReference>
<feature type="domain" description="Major facilitator superfamily (MFS) profile" evidence="7">
    <location>
        <begin position="27"/>
        <end position="470"/>
    </location>
</feature>
<feature type="transmembrane region" description="Helical" evidence="6">
    <location>
        <begin position="444"/>
        <end position="461"/>
    </location>
</feature>
<evidence type="ECO:0000256" key="3">
    <source>
        <dbReference type="ARBA" id="ARBA00022692"/>
    </source>
</evidence>
<feature type="transmembrane region" description="Helical" evidence="6">
    <location>
        <begin position="412"/>
        <end position="432"/>
    </location>
</feature>
<organism evidence="8 9">
    <name type="scientific">Amycolatopsis ultiminotia</name>
    <dbReference type="NCBI Taxonomy" id="543629"/>
    <lineage>
        <taxon>Bacteria</taxon>
        <taxon>Bacillati</taxon>
        <taxon>Actinomycetota</taxon>
        <taxon>Actinomycetes</taxon>
        <taxon>Pseudonocardiales</taxon>
        <taxon>Pseudonocardiaceae</taxon>
        <taxon>Amycolatopsis</taxon>
    </lineage>
</organism>
<evidence type="ECO:0000256" key="4">
    <source>
        <dbReference type="ARBA" id="ARBA00022989"/>
    </source>
</evidence>
<dbReference type="Gene3D" id="1.20.1720.10">
    <property type="entry name" value="Multidrug resistance protein D"/>
    <property type="match status" value="1"/>
</dbReference>
<feature type="transmembrane region" description="Helical" evidence="6">
    <location>
        <begin position="118"/>
        <end position="139"/>
    </location>
</feature>
<feature type="transmembrane region" description="Helical" evidence="6">
    <location>
        <begin position="347"/>
        <end position="366"/>
    </location>
</feature>
<keyword evidence="3 6" id="KW-0812">Transmembrane</keyword>
<feature type="transmembrane region" description="Helical" evidence="6">
    <location>
        <begin position="247"/>
        <end position="267"/>
    </location>
</feature>
<dbReference type="InterPro" id="IPR020846">
    <property type="entry name" value="MFS_dom"/>
</dbReference>
<feature type="transmembrane region" description="Helical" evidence="6">
    <location>
        <begin position="93"/>
        <end position="112"/>
    </location>
</feature>
<accession>A0ABP6YNI4</accession>
<dbReference type="InterPro" id="IPR036259">
    <property type="entry name" value="MFS_trans_sf"/>
</dbReference>
<comment type="caution">
    <text evidence="8">The sequence shown here is derived from an EMBL/GenBank/DDBJ whole genome shotgun (WGS) entry which is preliminary data.</text>
</comment>
<dbReference type="PANTHER" id="PTHR23501:SF191">
    <property type="entry name" value="VACUOLAR BASIC AMINO ACID TRANSPORTER 4"/>
    <property type="match status" value="1"/>
</dbReference>
<evidence type="ECO:0000256" key="6">
    <source>
        <dbReference type="SAM" id="Phobius"/>
    </source>
</evidence>
<name>A0ABP6YNI4_9PSEU</name>
<dbReference type="InterPro" id="IPR011701">
    <property type="entry name" value="MFS"/>
</dbReference>
<keyword evidence="9" id="KW-1185">Reference proteome</keyword>
<proteinExistence type="predicted"/>
<keyword evidence="4 6" id="KW-1133">Transmembrane helix</keyword>
<evidence type="ECO:0000256" key="1">
    <source>
        <dbReference type="ARBA" id="ARBA00004429"/>
    </source>
</evidence>
<feature type="transmembrane region" description="Helical" evidence="6">
    <location>
        <begin position="319"/>
        <end position="340"/>
    </location>
</feature>
<evidence type="ECO:0000256" key="5">
    <source>
        <dbReference type="ARBA" id="ARBA00023136"/>
    </source>
</evidence>
<evidence type="ECO:0000259" key="7">
    <source>
        <dbReference type="PROSITE" id="PS50850"/>
    </source>
</evidence>
<sequence length="484" mass="50619">MSQIPPSLPDASTKPTVSVDDGFSLRFTFPLMLGTTLNPVNTSMIATGLAGLAADYHLGPGPAASLVSVLYLCSAVMQPTMGKLASIFGPRKIFLTGVAILLAGGVIGTIAPGFQVLLLSRALIGIGSSACYPASMALVRRRAERLKTGVPSAVLGNFSIASQIVAVLGLPLGGVLDGAFGWRALFFVNVPLAAFAFIFAAKNVEKDPPAKARGFKGALASVDPVGIVLFALSVVCLLQFLNDLDRPAWPLGAIALAALTGLIWWERRSASPLIDVRSLARNPALRRTYLRQLLVGLGIYASMYSLTQWLEGSAGYSSFQAGMIMLPMSAVSMILARFVSTRGWVRWPLLTGNVALAGGGLLMLTAHASSPLAVILLTTGVLGFPNGLCNFANQTTLFVQTAAEEVGVAAGLLRTFGYIGAIFSSSVISLSFGDHVTDSGFHRMGWVVLALGALTVLATLLDRTIPTTVAQDNGPDTANEGTPR</sequence>